<dbReference type="HAMAP" id="MF_00060">
    <property type="entry name" value="SurE"/>
    <property type="match status" value="1"/>
</dbReference>
<feature type="binding site" evidence="3">
    <location>
        <position position="96"/>
    </location>
    <ligand>
        <name>a divalent metal cation</name>
        <dbReference type="ChEBI" id="CHEBI:60240"/>
    </ligand>
</feature>
<dbReference type="NCBIfam" id="NF010543">
    <property type="entry name" value="PRK13933.1"/>
    <property type="match status" value="1"/>
</dbReference>
<dbReference type="PANTHER" id="PTHR30457">
    <property type="entry name" value="5'-NUCLEOTIDASE SURE"/>
    <property type="match status" value="1"/>
</dbReference>
<dbReference type="Pfam" id="PF01975">
    <property type="entry name" value="SurE"/>
    <property type="match status" value="1"/>
</dbReference>
<evidence type="ECO:0000256" key="3">
    <source>
        <dbReference type="HAMAP-Rule" id="MF_00060"/>
    </source>
</evidence>
<keyword evidence="6" id="KW-1185">Reference proteome</keyword>
<dbReference type="EC" id="3.1.3.5" evidence="3"/>
<feature type="binding site" evidence="3">
    <location>
        <position position="8"/>
    </location>
    <ligand>
        <name>a divalent metal cation</name>
        <dbReference type="ChEBI" id="CHEBI:60240"/>
    </ligand>
</feature>
<dbReference type="Proteomes" id="UP000726170">
    <property type="component" value="Unassembled WGS sequence"/>
</dbReference>
<keyword evidence="3" id="KW-0479">Metal-binding</keyword>
<reference evidence="5 6" key="1">
    <citation type="submission" date="2021-06" db="EMBL/GenBank/DDBJ databases">
        <authorList>
            <person name="Sun Q."/>
            <person name="Li D."/>
        </authorList>
    </citation>
    <scope>NUCLEOTIDE SEQUENCE [LARGE SCALE GENOMIC DNA]</scope>
    <source>
        <strain evidence="5 6">MSJ-11</strain>
    </source>
</reference>
<gene>
    <name evidence="3 5" type="primary">surE</name>
    <name evidence="5" type="ORF">KQI86_18645</name>
</gene>
<feature type="binding site" evidence="3">
    <location>
        <position position="39"/>
    </location>
    <ligand>
        <name>a divalent metal cation</name>
        <dbReference type="ChEBI" id="CHEBI:60240"/>
    </ligand>
</feature>
<dbReference type="GO" id="GO:0008254">
    <property type="term" value="F:3'-nucleotidase activity"/>
    <property type="evidence" value="ECO:0007669"/>
    <property type="project" value="UniProtKB-EC"/>
</dbReference>
<comment type="catalytic activity">
    <reaction evidence="3">
        <text>a ribonucleoside 5'-phosphate + H2O = a ribonucleoside + phosphate</text>
        <dbReference type="Rhea" id="RHEA:12484"/>
        <dbReference type="ChEBI" id="CHEBI:15377"/>
        <dbReference type="ChEBI" id="CHEBI:18254"/>
        <dbReference type="ChEBI" id="CHEBI:43474"/>
        <dbReference type="ChEBI" id="CHEBI:58043"/>
        <dbReference type="EC" id="3.1.3.5"/>
    </reaction>
</comment>
<feature type="domain" description="Survival protein SurE-like phosphatase/nucleotidase" evidence="4">
    <location>
        <begin position="4"/>
        <end position="192"/>
    </location>
</feature>
<feature type="binding site" evidence="3">
    <location>
        <position position="9"/>
    </location>
    <ligand>
        <name>a divalent metal cation</name>
        <dbReference type="ChEBI" id="CHEBI:60240"/>
    </ligand>
</feature>
<keyword evidence="1 3" id="KW-0963">Cytoplasm</keyword>
<evidence type="ECO:0000256" key="1">
    <source>
        <dbReference type="ARBA" id="ARBA00022490"/>
    </source>
</evidence>
<accession>A0ABS6EM68</accession>
<comment type="function">
    <text evidence="3">Nucleotidase that shows phosphatase activity on nucleoside 5'-monophosphates.</text>
</comment>
<evidence type="ECO:0000259" key="4">
    <source>
        <dbReference type="Pfam" id="PF01975"/>
    </source>
</evidence>
<sequence length="256" mass="28112">MRLLLTNDDGIDSIALHILAKELQKEHEIIIVAPSTQRSAASHSITIHNPLSVKEVTLSGINSKAYSVDGTPADCVRVGLEKIITKPVDMVISGTNIGANLGRDILYSGTVSAAVEAAISKIPSIAMSCEVNFLSKIKEEHFITAAKYASKVIEISKNNLIANDIVLNVNVPAIKEEEIKGIKVCPMGGNLYEFFYEEKSNEDGTMKLALSGRHNDNIQGSTDVYYLKNRYVTITPLHYDFTNFKILNEVNGWFTP</sequence>
<keyword evidence="2 3" id="KW-0547">Nucleotide-binding</keyword>
<protein>
    <recommendedName>
        <fullName evidence="3">5'-nucleotidase SurE</fullName>
        <ecNumber evidence="3">3.1.3.5</ecNumber>
    </recommendedName>
    <alternativeName>
        <fullName evidence="3">Nucleoside 5'-monophosphate phosphohydrolase</fullName>
    </alternativeName>
</protein>
<proteinExistence type="inferred from homology"/>
<keyword evidence="3 5" id="KW-0378">Hydrolase</keyword>
<comment type="similarity">
    <text evidence="3">Belongs to the SurE nucleotidase family.</text>
</comment>
<dbReference type="GO" id="GO:0008253">
    <property type="term" value="F:5'-nucleotidase activity"/>
    <property type="evidence" value="ECO:0007669"/>
    <property type="project" value="UniProtKB-EC"/>
</dbReference>
<dbReference type="RefSeq" id="WP_216440935.1">
    <property type="nucleotide sequence ID" value="NZ_JAHLQF010000005.1"/>
</dbReference>
<dbReference type="NCBIfam" id="TIGR00087">
    <property type="entry name" value="surE"/>
    <property type="match status" value="1"/>
</dbReference>
<evidence type="ECO:0000313" key="5">
    <source>
        <dbReference type="EMBL" id="MBU5486332.1"/>
    </source>
</evidence>
<evidence type="ECO:0000313" key="6">
    <source>
        <dbReference type="Proteomes" id="UP000726170"/>
    </source>
</evidence>
<dbReference type="InterPro" id="IPR002828">
    <property type="entry name" value="SurE-like_Pase/nucleotidase"/>
</dbReference>
<comment type="caution">
    <text evidence="5">The sequence shown here is derived from an EMBL/GenBank/DDBJ whole genome shotgun (WGS) entry which is preliminary data.</text>
</comment>
<organism evidence="5 6">
    <name type="scientific">Clostridium mobile</name>
    <dbReference type="NCBI Taxonomy" id="2841512"/>
    <lineage>
        <taxon>Bacteria</taxon>
        <taxon>Bacillati</taxon>
        <taxon>Bacillota</taxon>
        <taxon>Clostridia</taxon>
        <taxon>Eubacteriales</taxon>
        <taxon>Clostridiaceae</taxon>
        <taxon>Clostridium</taxon>
    </lineage>
</organism>
<comment type="subcellular location">
    <subcellularLocation>
        <location evidence="3">Cytoplasm</location>
    </subcellularLocation>
</comment>
<dbReference type="EMBL" id="JAHLQF010000005">
    <property type="protein sequence ID" value="MBU5486332.1"/>
    <property type="molecule type" value="Genomic_DNA"/>
</dbReference>
<comment type="cofactor">
    <cofactor evidence="3">
        <name>a divalent metal cation</name>
        <dbReference type="ChEBI" id="CHEBI:60240"/>
    </cofactor>
    <text evidence="3">Binds 1 divalent metal cation per subunit.</text>
</comment>
<evidence type="ECO:0000256" key="2">
    <source>
        <dbReference type="ARBA" id="ARBA00022741"/>
    </source>
</evidence>
<name>A0ABS6EM68_9CLOT</name>
<dbReference type="PANTHER" id="PTHR30457:SF12">
    <property type="entry name" value="5'_3'-NUCLEOTIDASE SURE"/>
    <property type="match status" value="1"/>
</dbReference>
<dbReference type="InterPro" id="IPR030048">
    <property type="entry name" value="SurE"/>
</dbReference>